<proteinExistence type="predicted"/>
<keyword evidence="2" id="KW-0472">Membrane</keyword>
<dbReference type="Gene3D" id="1.10.167.10">
    <property type="entry name" value="Regulator of G-protein Signalling 4, domain 2"/>
    <property type="match status" value="1"/>
</dbReference>
<dbReference type="InterPro" id="IPR016137">
    <property type="entry name" value="RGS"/>
</dbReference>
<evidence type="ECO:0000259" key="3">
    <source>
        <dbReference type="Pfam" id="PF00615"/>
    </source>
</evidence>
<dbReference type="STRING" id="56484.A0A1Y2F0H7"/>
<organism evidence="4 5">
    <name type="scientific">Protomyces lactucae-debilis</name>
    <dbReference type="NCBI Taxonomy" id="2754530"/>
    <lineage>
        <taxon>Eukaryota</taxon>
        <taxon>Fungi</taxon>
        <taxon>Dikarya</taxon>
        <taxon>Ascomycota</taxon>
        <taxon>Taphrinomycotina</taxon>
        <taxon>Taphrinomycetes</taxon>
        <taxon>Taphrinales</taxon>
        <taxon>Protomycetaceae</taxon>
        <taxon>Protomyces</taxon>
    </lineage>
</organism>
<feature type="transmembrane region" description="Helical" evidence="2">
    <location>
        <begin position="405"/>
        <end position="423"/>
    </location>
</feature>
<feature type="region of interest" description="Disordered" evidence="1">
    <location>
        <begin position="152"/>
        <end position="173"/>
    </location>
</feature>
<dbReference type="OrthoDB" id="3232309at2759"/>
<reference evidence="4 5" key="1">
    <citation type="submission" date="2016-07" db="EMBL/GenBank/DDBJ databases">
        <title>Pervasive Adenine N6-methylation of Active Genes in Fungi.</title>
        <authorList>
            <consortium name="DOE Joint Genome Institute"/>
            <person name="Mondo S.J."/>
            <person name="Dannebaum R.O."/>
            <person name="Kuo R.C."/>
            <person name="Labutti K."/>
            <person name="Haridas S."/>
            <person name="Kuo A."/>
            <person name="Salamov A."/>
            <person name="Ahrendt S.R."/>
            <person name="Lipzen A."/>
            <person name="Sullivan W."/>
            <person name="Andreopoulos W.B."/>
            <person name="Clum A."/>
            <person name="Lindquist E."/>
            <person name="Daum C."/>
            <person name="Ramamoorthy G.K."/>
            <person name="Gryganskyi A."/>
            <person name="Culley D."/>
            <person name="Magnuson J.K."/>
            <person name="James T.Y."/>
            <person name="O'Malley M.A."/>
            <person name="Stajich J.E."/>
            <person name="Spatafora J.W."/>
            <person name="Visel A."/>
            <person name="Grigoriev I.V."/>
        </authorList>
    </citation>
    <scope>NUCLEOTIDE SEQUENCE [LARGE SCALE GENOMIC DNA]</scope>
    <source>
        <strain evidence="4 5">12-1054</strain>
    </source>
</reference>
<keyword evidence="5" id="KW-1185">Reference proteome</keyword>
<dbReference type="SUPFAM" id="SSF48097">
    <property type="entry name" value="Regulator of G-protein signaling, RGS"/>
    <property type="match status" value="1"/>
</dbReference>
<dbReference type="OMA" id="WISSYER"/>
<evidence type="ECO:0000313" key="5">
    <source>
        <dbReference type="Proteomes" id="UP000193685"/>
    </source>
</evidence>
<dbReference type="InterPro" id="IPR036305">
    <property type="entry name" value="RGS_sf"/>
</dbReference>
<dbReference type="Proteomes" id="UP000193685">
    <property type="component" value="Unassembled WGS sequence"/>
</dbReference>
<gene>
    <name evidence="4" type="ORF">BCR37DRAFT_382902</name>
</gene>
<evidence type="ECO:0000256" key="2">
    <source>
        <dbReference type="SAM" id="Phobius"/>
    </source>
</evidence>
<accession>A0A1Y2F0H7</accession>
<evidence type="ECO:0000313" key="4">
    <source>
        <dbReference type="EMBL" id="ORY77388.1"/>
    </source>
</evidence>
<dbReference type="EMBL" id="MCFI01000020">
    <property type="protein sequence ID" value="ORY77388.1"/>
    <property type="molecule type" value="Genomic_DNA"/>
</dbReference>
<dbReference type="GeneID" id="63786573"/>
<feature type="region of interest" description="Disordered" evidence="1">
    <location>
        <begin position="66"/>
        <end position="113"/>
    </location>
</feature>
<dbReference type="Pfam" id="PF00615">
    <property type="entry name" value="RGS"/>
    <property type="match status" value="1"/>
</dbReference>
<keyword evidence="2" id="KW-0812">Transmembrane</keyword>
<dbReference type="AlphaFoldDB" id="A0A1Y2F0H7"/>
<keyword evidence="2" id="KW-1133">Transmembrane helix</keyword>
<sequence length="427" mass="47505">MTEAKSKSEQKQLSLAAILGDQTCPPCSLKEFQDYLVYKERSAENLQFFNWISSYERRFARLESAEATKIPKPPPRKTYGTPSLRGRSDSRSSSRSNVSTLATLGEGTEDSEKAGAVPVFTSDTAPTTIVPPATAGPLAPPILSTGAAMPDSPFDESAPVHEKPTKIAPPSGPLSTLVEQDMTELTAEQIEQFPPSEQPFRAEIDRVVEAFFLPGGPAELNVTGPIQKYIREQAQKTTHPEIFEEAKQHVYTTMQKSSFPAFSKMATANINHEKKVFWLCVGTTDFMLGVMVYLLCILLKAGRGWRCFGIPFTWFGCMQFYSALLDLCFQVYGRTARQLYPWELMQDDKSFNLATADADFGDNMGGINFRTIKQGLLPKSKVFEKEKVIEDPIVKAIQRRRWIQTYIVATTVAACVIAIFLAVPNRP</sequence>
<comment type="caution">
    <text evidence="4">The sequence shown here is derived from an EMBL/GenBank/DDBJ whole genome shotgun (WGS) entry which is preliminary data.</text>
</comment>
<name>A0A1Y2F0H7_PROLT</name>
<dbReference type="RefSeq" id="XP_040723009.1">
    <property type="nucleotide sequence ID" value="XM_040869974.1"/>
</dbReference>
<feature type="domain" description="RGS" evidence="3">
    <location>
        <begin position="197"/>
        <end position="264"/>
    </location>
</feature>
<dbReference type="PANTHER" id="PTHR39466:SF1">
    <property type="entry name" value="RGS DOMAIN-CONTAINING PROTEIN"/>
    <property type="match status" value="1"/>
</dbReference>
<protein>
    <recommendedName>
        <fullName evidence="3">RGS domain-containing protein</fullName>
    </recommendedName>
</protein>
<feature type="transmembrane region" description="Helical" evidence="2">
    <location>
        <begin position="276"/>
        <end position="299"/>
    </location>
</feature>
<dbReference type="PANTHER" id="PTHR39466">
    <property type="entry name" value="RGS DOMAIN-CONTAINING PROTEIN"/>
    <property type="match status" value="1"/>
</dbReference>
<evidence type="ECO:0000256" key="1">
    <source>
        <dbReference type="SAM" id="MobiDB-lite"/>
    </source>
</evidence>
<dbReference type="InterPro" id="IPR044926">
    <property type="entry name" value="RGS_subdomain_2"/>
</dbReference>